<accession>A0A7C9D785</accession>
<reference evidence="1" key="1">
    <citation type="journal article" date="2013" name="J. Plant Res.">
        <title>Effect of fungi and light on seed germination of three Opuntia species from semiarid lands of central Mexico.</title>
        <authorList>
            <person name="Delgado-Sanchez P."/>
            <person name="Jimenez-Bremont J.F."/>
            <person name="Guerrero-Gonzalez Mde L."/>
            <person name="Flores J."/>
        </authorList>
    </citation>
    <scope>NUCLEOTIDE SEQUENCE</scope>
    <source>
        <tissue evidence="1">Cladode</tissue>
    </source>
</reference>
<protein>
    <submittedName>
        <fullName evidence="1">Uncharacterized protein</fullName>
    </submittedName>
</protein>
<sequence>MIKVDKQAILRSIHVRVIQGKVGLLGDPVKEDEDSAYRCNKGKYYGVHRLFLLYGTQNLIHLHQLSHIVYRVLDGSCSLGSKRVLGGPPAIEPFQCVFSF</sequence>
<evidence type="ECO:0000313" key="1">
    <source>
        <dbReference type="EMBL" id="MBA4630389.1"/>
    </source>
</evidence>
<dbReference type="EMBL" id="GISG01073646">
    <property type="protein sequence ID" value="MBA4630389.1"/>
    <property type="molecule type" value="Transcribed_RNA"/>
</dbReference>
<name>A0A7C9D785_OPUST</name>
<dbReference type="AlphaFoldDB" id="A0A7C9D785"/>
<organism evidence="1">
    <name type="scientific">Opuntia streptacantha</name>
    <name type="common">Prickly pear cactus</name>
    <name type="synonym">Opuntia cardona</name>
    <dbReference type="NCBI Taxonomy" id="393608"/>
    <lineage>
        <taxon>Eukaryota</taxon>
        <taxon>Viridiplantae</taxon>
        <taxon>Streptophyta</taxon>
        <taxon>Embryophyta</taxon>
        <taxon>Tracheophyta</taxon>
        <taxon>Spermatophyta</taxon>
        <taxon>Magnoliopsida</taxon>
        <taxon>eudicotyledons</taxon>
        <taxon>Gunneridae</taxon>
        <taxon>Pentapetalae</taxon>
        <taxon>Caryophyllales</taxon>
        <taxon>Cactineae</taxon>
        <taxon>Cactaceae</taxon>
        <taxon>Opuntioideae</taxon>
        <taxon>Opuntia</taxon>
    </lineage>
</organism>
<proteinExistence type="predicted"/>
<reference evidence="1" key="2">
    <citation type="submission" date="2020-07" db="EMBL/GenBank/DDBJ databases">
        <authorList>
            <person name="Vera ALvarez R."/>
            <person name="Arias-Moreno D.M."/>
            <person name="Jimenez-Jacinto V."/>
            <person name="Jimenez-Bremont J.F."/>
            <person name="Swaminathan K."/>
            <person name="Moose S.P."/>
            <person name="Guerrero-Gonzalez M.L."/>
            <person name="Marino-Ramirez L."/>
            <person name="Landsman D."/>
            <person name="Rodriguez-Kessler M."/>
            <person name="Delgado-Sanchez P."/>
        </authorList>
    </citation>
    <scope>NUCLEOTIDE SEQUENCE</scope>
    <source>
        <tissue evidence="1">Cladode</tissue>
    </source>
</reference>